<dbReference type="EC" id="2.4.-.-" evidence="2"/>
<feature type="domain" description="Glycosyl transferase family 1" evidence="1">
    <location>
        <begin position="214"/>
        <end position="319"/>
    </location>
</feature>
<proteinExistence type="predicted"/>
<dbReference type="GO" id="GO:0016757">
    <property type="term" value="F:glycosyltransferase activity"/>
    <property type="evidence" value="ECO:0007669"/>
    <property type="project" value="UniProtKB-KW"/>
</dbReference>
<protein>
    <submittedName>
        <fullName evidence="2">Glycosyltransferase</fullName>
        <ecNumber evidence="2">2.4.-.-</ecNumber>
    </submittedName>
</protein>
<evidence type="ECO:0000259" key="1">
    <source>
        <dbReference type="Pfam" id="PF00534"/>
    </source>
</evidence>
<keyword evidence="2" id="KW-0808">Transferase</keyword>
<dbReference type="SUPFAM" id="SSF53756">
    <property type="entry name" value="UDP-Glycosyltransferase/glycogen phosphorylase"/>
    <property type="match status" value="1"/>
</dbReference>
<sequence>MKQKLYFICTDGKTPAGGVKQIYRQVDILNKNGYDACVVHRKKGFRHKWFKNETKIIYNLSLFKDIENIILKKEFKPYKAVKNYIRSKNDDVIEESGIIIFPEIYGPTINLILPNMKKVVFNQNCFYTFDNCEPNIISSSSIYKNDTNFLGTIVVSENSKNYIEFAFPNTKVYRIKLGIDNQKFFYNQTAKEKLIAYMPRKRKDDITQIIQILHSRNNLNNWNFIEIDNKTEDEVATILNKSTFFLSLNHKEGFGLPPAEAMASGCITIGFTGHGGKEYFKPEFTYEIEDGNIIEFISQVEKTINAYDNNPNEFERKAKAASMFIKTNYNMEEEEKSIITVWDQLLKNQ</sequence>
<accession>A0ABW5YP91</accession>
<gene>
    <name evidence="2" type="ORF">ACFS5J_12795</name>
</gene>
<dbReference type="Proteomes" id="UP001597534">
    <property type="component" value="Unassembled WGS sequence"/>
</dbReference>
<evidence type="ECO:0000313" key="2">
    <source>
        <dbReference type="EMBL" id="MFD2892891.1"/>
    </source>
</evidence>
<dbReference type="Pfam" id="PF00534">
    <property type="entry name" value="Glycos_transf_1"/>
    <property type="match status" value="1"/>
</dbReference>
<dbReference type="EMBL" id="JBHUPC010000020">
    <property type="protein sequence ID" value="MFD2892891.1"/>
    <property type="molecule type" value="Genomic_DNA"/>
</dbReference>
<reference evidence="3" key="1">
    <citation type="journal article" date="2019" name="Int. J. Syst. Evol. Microbiol.">
        <title>The Global Catalogue of Microorganisms (GCM) 10K type strain sequencing project: providing services to taxonomists for standard genome sequencing and annotation.</title>
        <authorList>
            <consortium name="The Broad Institute Genomics Platform"/>
            <consortium name="The Broad Institute Genome Sequencing Center for Infectious Disease"/>
            <person name="Wu L."/>
            <person name="Ma J."/>
        </authorList>
    </citation>
    <scope>NUCLEOTIDE SEQUENCE [LARGE SCALE GENOMIC DNA]</scope>
    <source>
        <strain evidence="3">KCTC 22671</strain>
    </source>
</reference>
<keyword evidence="2" id="KW-0328">Glycosyltransferase</keyword>
<dbReference type="Gene3D" id="3.40.50.2000">
    <property type="entry name" value="Glycogen Phosphorylase B"/>
    <property type="match status" value="1"/>
</dbReference>
<comment type="caution">
    <text evidence="2">The sequence shown here is derived from an EMBL/GenBank/DDBJ whole genome shotgun (WGS) entry which is preliminary data.</text>
</comment>
<evidence type="ECO:0000313" key="3">
    <source>
        <dbReference type="Proteomes" id="UP001597534"/>
    </source>
</evidence>
<dbReference type="RefSeq" id="WP_379812623.1">
    <property type="nucleotide sequence ID" value="NZ_JBHUPC010000020.1"/>
</dbReference>
<keyword evidence="3" id="KW-1185">Reference proteome</keyword>
<name>A0ABW5YP91_9FLAO</name>
<organism evidence="2 3">
    <name type="scientific">Flavobacterium chuncheonense</name>
    <dbReference type="NCBI Taxonomy" id="2026653"/>
    <lineage>
        <taxon>Bacteria</taxon>
        <taxon>Pseudomonadati</taxon>
        <taxon>Bacteroidota</taxon>
        <taxon>Flavobacteriia</taxon>
        <taxon>Flavobacteriales</taxon>
        <taxon>Flavobacteriaceae</taxon>
        <taxon>Flavobacterium</taxon>
    </lineage>
</organism>
<dbReference type="InterPro" id="IPR001296">
    <property type="entry name" value="Glyco_trans_1"/>
</dbReference>